<dbReference type="EMBL" id="OC920748">
    <property type="protein sequence ID" value="CAD7652779.1"/>
    <property type="molecule type" value="Genomic_DNA"/>
</dbReference>
<sequence length="249" mass="27707">MKYKCHPHRELPVLSSPPRPYYSPDRPTPRSGCASQTTRVSVTERPLGATGAIGRAHELDPGIEIQSHHGHVDFVGYFVLILGEHRYGLSAQIGPPVLDSRCPPLIPLHEKLQVPFARLSTGCLRLNTRCCGCSWTDSLSSLSSSTSVKSGVNKSGVTPIGSSFRKVSVLVLIEWRSLARELLAFVVSGGADKWEKGSRNRWKEKLYSKQARCYNFRANNIFIHKLTMCLGVEDPVLPVIVEEFLHFQQ</sequence>
<dbReference type="Proteomes" id="UP000728032">
    <property type="component" value="Unassembled WGS sequence"/>
</dbReference>
<reference evidence="2" key="1">
    <citation type="submission" date="2020-11" db="EMBL/GenBank/DDBJ databases">
        <authorList>
            <person name="Tran Van P."/>
        </authorList>
    </citation>
    <scope>NUCLEOTIDE SEQUENCE</scope>
</reference>
<dbReference type="EMBL" id="CAJPVJ010005923">
    <property type="protein sequence ID" value="CAG2169966.1"/>
    <property type="molecule type" value="Genomic_DNA"/>
</dbReference>
<name>A0A7R9M3B2_9ACAR</name>
<feature type="compositionally biased region" description="Low complexity" evidence="1">
    <location>
        <begin position="22"/>
        <end position="31"/>
    </location>
</feature>
<dbReference type="AlphaFoldDB" id="A0A7R9M3B2"/>
<keyword evidence="3" id="KW-1185">Reference proteome</keyword>
<gene>
    <name evidence="2" type="ORF">ONB1V03_LOCUS9438</name>
</gene>
<accession>A0A7R9M3B2</accession>
<evidence type="ECO:0000256" key="1">
    <source>
        <dbReference type="SAM" id="MobiDB-lite"/>
    </source>
</evidence>
<organism evidence="2">
    <name type="scientific">Oppiella nova</name>
    <dbReference type="NCBI Taxonomy" id="334625"/>
    <lineage>
        <taxon>Eukaryota</taxon>
        <taxon>Metazoa</taxon>
        <taxon>Ecdysozoa</taxon>
        <taxon>Arthropoda</taxon>
        <taxon>Chelicerata</taxon>
        <taxon>Arachnida</taxon>
        <taxon>Acari</taxon>
        <taxon>Acariformes</taxon>
        <taxon>Sarcoptiformes</taxon>
        <taxon>Oribatida</taxon>
        <taxon>Brachypylina</taxon>
        <taxon>Oppioidea</taxon>
        <taxon>Oppiidae</taxon>
        <taxon>Oppiella</taxon>
    </lineage>
</organism>
<protein>
    <submittedName>
        <fullName evidence="2">Uncharacterized protein</fullName>
    </submittedName>
</protein>
<evidence type="ECO:0000313" key="2">
    <source>
        <dbReference type="EMBL" id="CAD7652779.1"/>
    </source>
</evidence>
<evidence type="ECO:0000313" key="3">
    <source>
        <dbReference type="Proteomes" id="UP000728032"/>
    </source>
</evidence>
<proteinExistence type="predicted"/>
<feature type="region of interest" description="Disordered" evidence="1">
    <location>
        <begin position="1"/>
        <end position="40"/>
    </location>
</feature>